<comment type="caution">
    <text evidence="1">The sequence shown here is derived from an EMBL/GenBank/DDBJ whole genome shotgun (WGS) entry which is preliminary data.</text>
</comment>
<reference evidence="1 2" key="1">
    <citation type="journal article" date="2013" name="Genome Announc.">
        <title>Draft Genome Sequence of the Cellulolytic, Mesophilic, Anaerobic Bacterium Clostridium termitidis Strain CT1112 (DSM 5398).</title>
        <authorList>
            <person name="Lal S."/>
            <person name="Ramachandran U."/>
            <person name="Zhang X."/>
            <person name="Munir R."/>
            <person name="Sparling R."/>
            <person name="Levin D.B."/>
        </authorList>
    </citation>
    <scope>NUCLEOTIDE SEQUENCE [LARGE SCALE GENOMIC DNA]</scope>
    <source>
        <strain evidence="1 2">CT1112</strain>
    </source>
</reference>
<evidence type="ECO:0008006" key="3">
    <source>
        <dbReference type="Google" id="ProtNLM"/>
    </source>
</evidence>
<dbReference type="InterPro" id="IPR053161">
    <property type="entry name" value="Ulvan_degrading_GH"/>
</dbReference>
<name>S0FM92_RUMCE</name>
<dbReference type="PANTHER" id="PTHR36848">
    <property type="entry name" value="DNA-BINDING PROTEIN (PUTATIVE SECRETED PROTEIN)-RELATED"/>
    <property type="match status" value="1"/>
</dbReference>
<dbReference type="RefSeq" id="WP_004629879.1">
    <property type="nucleotide sequence ID" value="NZ_AORV01000065.1"/>
</dbReference>
<dbReference type="EMBL" id="AORV01000065">
    <property type="protein sequence ID" value="EMS69603.1"/>
    <property type="molecule type" value="Genomic_DNA"/>
</dbReference>
<dbReference type="eggNOG" id="COG3250">
    <property type="taxonomic scope" value="Bacteria"/>
</dbReference>
<organism evidence="1 2">
    <name type="scientific">Ruminiclostridium cellobioparum subsp. termitidis CT1112</name>
    <dbReference type="NCBI Taxonomy" id="1195236"/>
    <lineage>
        <taxon>Bacteria</taxon>
        <taxon>Bacillati</taxon>
        <taxon>Bacillota</taxon>
        <taxon>Clostridia</taxon>
        <taxon>Eubacteriales</taxon>
        <taxon>Oscillospiraceae</taxon>
        <taxon>Ruminiclostridium</taxon>
    </lineage>
</organism>
<proteinExistence type="predicted"/>
<dbReference type="InterPro" id="IPR008979">
    <property type="entry name" value="Galactose-bd-like_sf"/>
</dbReference>
<dbReference type="Gene3D" id="3.40.50.880">
    <property type="match status" value="1"/>
</dbReference>
<evidence type="ECO:0000313" key="1">
    <source>
        <dbReference type="EMBL" id="EMS69603.1"/>
    </source>
</evidence>
<protein>
    <recommendedName>
        <fullName evidence="3">Glycosyl hydrolases family 2, sugar binding domain protein</fullName>
    </recommendedName>
</protein>
<gene>
    <name evidence="1" type="ORF">CTER_4753</name>
</gene>
<accession>S0FM92</accession>
<keyword evidence="2" id="KW-1185">Reference proteome</keyword>
<dbReference type="PATRIC" id="fig|1195236.3.peg.4938"/>
<dbReference type="Proteomes" id="UP000014155">
    <property type="component" value="Unassembled WGS sequence"/>
</dbReference>
<sequence length="869" mass="97895">MDNKLQQILKNRQDNYIFPFFWQHGEAPEVLLEEMKRIRESNISAVCVESRPHPDFAGEHWWRDMDLIMEEARTNNMQVWLLDDDSFPTGHANGVFSGAHKNLANLFLTEWHADVNGPLEKSAMLVDAVLGEGDELIAVTAYPRTSPDTGDIDLRQGVELTAQVRNGWLRWDVPRGLWRVFIIYATHHGDGKRDYFNILDSQSVGVLIDQVYRPHYERYREDFGKTFMGFFSDEQEFGNLPGYDFQARLGKGMKFIPWSGELRERLKKRWKDDFSIFLAALWFYAGQATGKIRYAYMDEVTLQLEAAFSKQIHQWCSQRGVSHIGHIIEDDNSHGRLGCSTGHYFRSISGMGMAGIDVVLLQIMPGLTQTVHQWVASDRDGEFFHFGLAKMGSSLAHIDAKKEGRAMCEIFGAYGWQEGVSLMKWLADHMLCRGINHFVPHAFSPKAFPDPDCPPHFYAGGNHPQYWHFGELMAYMNRMSHLLSGGRYLAEVAVLYHADAEWAGGAMLFQKPLRALMEHQIECDVVPNDLFAEPEKYGMKFDTLLHAGTQAYRALVIPYCEYIPQAAARFAGEAVQNGYPVFLLEGVPRAVCEDIPDEAEVLKKLAAVPVVSLETLAGMVQEAIGPAIETDGVYPDLRTYSYRNDSGICIYFFNENTVNAVDTVVTAAFQECTGKVLRLDGWKNRIYTLCEGISGGKTSFRLQLAPGEAAVIILTDEAPYAPPFTPGDSCEKLQGAWKVFCADVSEYPDFKWLCDIGEEEVFPDLTDWAAEGKFNGMVRYETVLIEKAGPRQAVLALEGLPDAVEVFVNRKSCGRRIGTPYDFELVLEQGENVIAIELSTTPVWRAGDAWSALAVLPPFGLRSRPQLRV</sequence>
<dbReference type="SUPFAM" id="SSF49785">
    <property type="entry name" value="Galactose-binding domain-like"/>
    <property type="match status" value="1"/>
</dbReference>
<dbReference type="InterPro" id="IPR029062">
    <property type="entry name" value="Class_I_gatase-like"/>
</dbReference>
<dbReference type="PANTHER" id="PTHR36848:SF2">
    <property type="entry name" value="SECRETED PROTEIN"/>
    <property type="match status" value="1"/>
</dbReference>
<dbReference type="AlphaFoldDB" id="S0FM92"/>
<evidence type="ECO:0000313" key="2">
    <source>
        <dbReference type="Proteomes" id="UP000014155"/>
    </source>
</evidence>
<dbReference type="STRING" id="1195236.CTER_4753"/>